<accession>A0A7G9SI99</accession>
<reference evidence="2 3" key="1">
    <citation type="submission" date="2020-08" db="EMBL/GenBank/DDBJ databases">
        <title>Genome sequence of Sphingomonas lutea KCTC 23642T.</title>
        <authorList>
            <person name="Hyun D.-W."/>
            <person name="Bae J.-W."/>
        </authorList>
    </citation>
    <scope>NUCLEOTIDE SEQUENCE [LARGE SCALE GENOMIC DNA]</scope>
    <source>
        <strain evidence="2 3">KCTC 23642</strain>
    </source>
</reference>
<name>A0A7G9SI99_9SPHN</name>
<dbReference type="AlphaFoldDB" id="A0A7G9SI99"/>
<protein>
    <submittedName>
        <fullName evidence="2">Uncharacterized protein</fullName>
    </submittedName>
</protein>
<dbReference type="Proteomes" id="UP000515971">
    <property type="component" value="Chromosome"/>
</dbReference>
<gene>
    <name evidence="2" type="ORF">H9L13_01010</name>
</gene>
<dbReference type="EMBL" id="CP060718">
    <property type="protein sequence ID" value="QNN67574.1"/>
    <property type="molecule type" value="Genomic_DNA"/>
</dbReference>
<dbReference type="KEGG" id="slut:H9L13_01010"/>
<organism evidence="2 3">
    <name type="scientific">Sphingomonas lutea</name>
    <dbReference type="NCBI Taxonomy" id="1045317"/>
    <lineage>
        <taxon>Bacteria</taxon>
        <taxon>Pseudomonadati</taxon>
        <taxon>Pseudomonadota</taxon>
        <taxon>Alphaproteobacteria</taxon>
        <taxon>Sphingomonadales</taxon>
        <taxon>Sphingomonadaceae</taxon>
        <taxon>Sphingomonas</taxon>
    </lineage>
</organism>
<keyword evidence="3" id="KW-1185">Reference proteome</keyword>
<keyword evidence="1" id="KW-0732">Signal</keyword>
<evidence type="ECO:0000313" key="2">
    <source>
        <dbReference type="EMBL" id="QNN67574.1"/>
    </source>
</evidence>
<proteinExistence type="predicted"/>
<sequence>MVGFSQPALALTAVAACASAAHASGTVIHANPTWAAIDRGGVCEARARALRIAAKGKMQAIAGFAFSVDRRRWGEFHARLSRAPRPGSSVMLTVGTQQFLLVARGGWAWSRGPLQEQAMIEAARGASGMRIDARDAAGRRFVDRYLLAGAPTAIDAAAARCARKG</sequence>
<feature type="chain" id="PRO_5028804797" evidence="1">
    <location>
        <begin position="24"/>
        <end position="165"/>
    </location>
</feature>
<evidence type="ECO:0000313" key="3">
    <source>
        <dbReference type="Proteomes" id="UP000515971"/>
    </source>
</evidence>
<dbReference type="RefSeq" id="WP_187538250.1">
    <property type="nucleotide sequence ID" value="NZ_BAABJT010000001.1"/>
</dbReference>
<evidence type="ECO:0000256" key="1">
    <source>
        <dbReference type="SAM" id="SignalP"/>
    </source>
</evidence>
<feature type="signal peptide" evidence="1">
    <location>
        <begin position="1"/>
        <end position="23"/>
    </location>
</feature>